<dbReference type="GO" id="GO:0004089">
    <property type="term" value="F:carbonate dehydratase activity"/>
    <property type="evidence" value="ECO:0007669"/>
    <property type="project" value="UniProtKB-EC"/>
</dbReference>
<evidence type="ECO:0000256" key="1">
    <source>
        <dbReference type="ARBA" id="ARBA00010718"/>
    </source>
</evidence>
<dbReference type="RefSeq" id="WP_245909432.1">
    <property type="nucleotide sequence ID" value="NZ_QJJS01000005.1"/>
</dbReference>
<keyword evidence="5" id="KW-0456">Lyase</keyword>
<dbReference type="Proteomes" id="UP000247811">
    <property type="component" value="Unassembled WGS sequence"/>
</dbReference>
<comment type="similarity">
    <text evidence="1">Belongs to the alpha-carbonic anhydrase family.</text>
</comment>
<dbReference type="PANTHER" id="PTHR18952">
    <property type="entry name" value="CARBONIC ANHYDRASE"/>
    <property type="match status" value="1"/>
</dbReference>
<feature type="compositionally biased region" description="Low complexity" evidence="7">
    <location>
        <begin position="43"/>
        <end position="56"/>
    </location>
</feature>
<dbReference type="GO" id="GO:0008270">
    <property type="term" value="F:zinc ion binding"/>
    <property type="evidence" value="ECO:0007669"/>
    <property type="project" value="InterPro"/>
</dbReference>
<dbReference type="EMBL" id="QJJS01000005">
    <property type="protein sequence ID" value="PXW96931.1"/>
    <property type="molecule type" value="Genomic_DNA"/>
</dbReference>
<dbReference type="Pfam" id="PF00194">
    <property type="entry name" value="Carb_anhydrase"/>
    <property type="match status" value="1"/>
</dbReference>
<keyword evidence="11" id="KW-1185">Reference proteome</keyword>
<dbReference type="AlphaFoldDB" id="A0A318HCC1"/>
<organism evidence="10 11">
    <name type="scientific">Sphaerotilus hippei</name>
    <dbReference type="NCBI Taxonomy" id="744406"/>
    <lineage>
        <taxon>Bacteria</taxon>
        <taxon>Pseudomonadati</taxon>
        <taxon>Pseudomonadota</taxon>
        <taxon>Betaproteobacteria</taxon>
        <taxon>Burkholderiales</taxon>
        <taxon>Sphaerotilaceae</taxon>
        <taxon>Sphaerotilus</taxon>
    </lineage>
</organism>
<evidence type="ECO:0000256" key="5">
    <source>
        <dbReference type="ARBA" id="ARBA00023239"/>
    </source>
</evidence>
<dbReference type="InterPro" id="IPR001148">
    <property type="entry name" value="CA_dom"/>
</dbReference>
<dbReference type="Gene3D" id="3.10.200.10">
    <property type="entry name" value="Alpha carbonic anhydrase"/>
    <property type="match status" value="1"/>
</dbReference>
<gene>
    <name evidence="10" type="ORF">C7444_10528</name>
</gene>
<keyword evidence="3" id="KW-0479">Metal-binding</keyword>
<accession>A0A318HCC1</accession>
<evidence type="ECO:0000256" key="6">
    <source>
        <dbReference type="ARBA" id="ARBA00048348"/>
    </source>
</evidence>
<evidence type="ECO:0000256" key="2">
    <source>
        <dbReference type="ARBA" id="ARBA00012925"/>
    </source>
</evidence>
<evidence type="ECO:0000256" key="3">
    <source>
        <dbReference type="ARBA" id="ARBA00022723"/>
    </source>
</evidence>
<dbReference type="SUPFAM" id="SSF51069">
    <property type="entry name" value="Carbonic anhydrase"/>
    <property type="match status" value="1"/>
</dbReference>
<dbReference type="InterPro" id="IPR036398">
    <property type="entry name" value="CA_dom_sf"/>
</dbReference>
<dbReference type="EC" id="4.2.1.1" evidence="2"/>
<feature type="signal peptide" evidence="8">
    <location>
        <begin position="1"/>
        <end position="29"/>
    </location>
</feature>
<sequence length="355" mass="37948">MSPLRFGLEARHLAWAVTMALALCGSARAAEAHGAAAEHKPAPRAAGKAVAAPAPAEADLDQLRQRLNDRMSAIKPAPGGAPEVRVINKDQGVTTRVRAAAAAPAQGHGATPRPAAAAAALAAGVHGGHGGAAHWSYGSEGGPADWGQLKPEFLLCGTGRRQSPIDIRGGIAVELEPIRFDYKPGGFNVIDNGHTVQANVASGSSIQLGGRRYDLVQFHFHRPSEERINGRQYDMVAHLVHKDLDGRLAVVAVLLEQGRAHPAVQQVWNALPLEKNEEVSAPSVLDLNQLLPEDRRYFTYMGSLTTPPCSEGVLWLVMKQPVQLSQEQLGVFVRLYPMNARPIQPVAGRLIKESN</sequence>
<dbReference type="CDD" id="cd03124">
    <property type="entry name" value="alpha_CA_prokaryotic_like"/>
    <property type="match status" value="1"/>
</dbReference>
<keyword evidence="4" id="KW-0862">Zinc</keyword>
<dbReference type="PANTHER" id="PTHR18952:SF265">
    <property type="entry name" value="CARBONIC ANHYDRASE"/>
    <property type="match status" value="1"/>
</dbReference>
<evidence type="ECO:0000256" key="4">
    <source>
        <dbReference type="ARBA" id="ARBA00022833"/>
    </source>
</evidence>
<dbReference type="InterPro" id="IPR023561">
    <property type="entry name" value="Carbonic_anhydrase_a-class"/>
</dbReference>
<dbReference type="PROSITE" id="PS51144">
    <property type="entry name" value="ALPHA_CA_2"/>
    <property type="match status" value="1"/>
</dbReference>
<name>A0A318HCC1_9BURK</name>
<feature type="domain" description="Alpha-carbonic anhydrase" evidence="9">
    <location>
        <begin position="133"/>
        <end position="355"/>
    </location>
</feature>
<comment type="caution">
    <text evidence="10">The sequence shown here is derived from an EMBL/GenBank/DDBJ whole genome shotgun (WGS) entry which is preliminary data.</text>
</comment>
<feature type="chain" id="PRO_5016411738" description="carbonic anhydrase" evidence="8">
    <location>
        <begin position="30"/>
        <end position="355"/>
    </location>
</feature>
<dbReference type="SMART" id="SM01057">
    <property type="entry name" value="Carb_anhydrase"/>
    <property type="match status" value="1"/>
</dbReference>
<proteinExistence type="inferred from homology"/>
<comment type="catalytic activity">
    <reaction evidence="6">
        <text>hydrogencarbonate + H(+) = CO2 + H2O</text>
        <dbReference type="Rhea" id="RHEA:10748"/>
        <dbReference type="ChEBI" id="CHEBI:15377"/>
        <dbReference type="ChEBI" id="CHEBI:15378"/>
        <dbReference type="ChEBI" id="CHEBI:16526"/>
        <dbReference type="ChEBI" id="CHEBI:17544"/>
        <dbReference type="EC" id="4.2.1.1"/>
    </reaction>
</comment>
<evidence type="ECO:0000313" key="10">
    <source>
        <dbReference type="EMBL" id="PXW96931.1"/>
    </source>
</evidence>
<evidence type="ECO:0000256" key="7">
    <source>
        <dbReference type="SAM" id="MobiDB-lite"/>
    </source>
</evidence>
<dbReference type="InterPro" id="IPR041891">
    <property type="entry name" value="Alpha_CA_prokaryot-like"/>
</dbReference>
<evidence type="ECO:0000259" key="9">
    <source>
        <dbReference type="PROSITE" id="PS51144"/>
    </source>
</evidence>
<protein>
    <recommendedName>
        <fullName evidence="2">carbonic anhydrase</fullName>
        <ecNumber evidence="2">4.2.1.1</ecNumber>
    </recommendedName>
</protein>
<evidence type="ECO:0000313" key="11">
    <source>
        <dbReference type="Proteomes" id="UP000247811"/>
    </source>
</evidence>
<keyword evidence="8" id="KW-0732">Signal</keyword>
<evidence type="ECO:0000256" key="8">
    <source>
        <dbReference type="SAM" id="SignalP"/>
    </source>
</evidence>
<reference evidence="10 11" key="1">
    <citation type="submission" date="2018-05" db="EMBL/GenBank/DDBJ databases">
        <title>Genomic Encyclopedia of Type Strains, Phase IV (KMG-IV): sequencing the most valuable type-strain genomes for metagenomic binning, comparative biology and taxonomic classification.</title>
        <authorList>
            <person name="Goeker M."/>
        </authorList>
    </citation>
    <scope>NUCLEOTIDE SEQUENCE [LARGE SCALE GENOMIC DNA]</scope>
    <source>
        <strain evidence="10 11">DSM 566</strain>
    </source>
</reference>
<feature type="region of interest" description="Disordered" evidence="7">
    <location>
        <begin position="35"/>
        <end position="56"/>
    </location>
</feature>